<evidence type="ECO:0000256" key="3">
    <source>
        <dbReference type="ARBA" id="ARBA00003917"/>
    </source>
</evidence>
<dbReference type="SUPFAM" id="SSF49329">
    <property type="entry name" value="Cu,Zn superoxide dismutase-like"/>
    <property type="match status" value="1"/>
</dbReference>
<dbReference type="Gene3D" id="2.60.40.200">
    <property type="entry name" value="Superoxide dismutase, copper/zinc binding domain"/>
    <property type="match status" value="1"/>
</dbReference>
<dbReference type="InterPro" id="IPR036423">
    <property type="entry name" value="SOD-like_Cu/Zn_dom_sf"/>
</dbReference>
<dbReference type="InterPro" id="IPR018152">
    <property type="entry name" value="SOD_Cu/Zn_BS"/>
</dbReference>
<evidence type="ECO:0000256" key="6">
    <source>
        <dbReference type="ARBA" id="ARBA00022862"/>
    </source>
</evidence>
<feature type="chain" id="PRO_5008901053" description="superoxide dismutase" evidence="9">
    <location>
        <begin position="47"/>
        <end position="217"/>
    </location>
</feature>
<evidence type="ECO:0000256" key="2">
    <source>
        <dbReference type="ARBA" id="ARBA00001947"/>
    </source>
</evidence>
<dbReference type="InterPro" id="IPR024134">
    <property type="entry name" value="SOD_Cu/Zn_/chaperone"/>
</dbReference>
<feature type="domain" description="Superoxide dismutase copper/zinc binding" evidence="10">
    <location>
        <begin position="74"/>
        <end position="211"/>
    </location>
</feature>
<keyword evidence="7" id="KW-0186">Copper</keyword>
<reference evidence="11" key="1">
    <citation type="submission" date="2015-07" db="EMBL/GenBank/DDBJ databases">
        <title>Transcriptome Assembly of Anthurium amnicola.</title>
        <authorList>
            <person name="Suzuki J."/>
        </authorList>
    </citation>
    <scope>NUCLEOTIDE SEQUENCE</scope>
</reference>
<evidence type="ECO:0000313" key="11">
    <source>
        <dbReference type="EMBL" id="JAT67287.1"/>
    </source>
</evidence>
<dbReference type="CDD" id="cd00305">
    <property type="entry name" value="Cu-Zn_Superoxide_Dismutase"/>
    <property type="match status" value="1"/>
</dbReference>
<evidence type="ECO:0000256" key="7">
    <source>
        <dbReference type="ARBA" id="ARBA00023008"/>
    </source>
</evidence>
<evidence type="ECO:0000256" key="1">
    <source>
        <dbReference type="ARBA" id="ARBA00001935"/>
    </source>
</evidence>
<accession>A0A1D1ZKA2</accession>
<comment type="function">
    <text evidence="3">Destroys radicals which are normally produced within the cells and which are toxic to biological systems.</text>
</comment>
<sequence>AVHILPVRSAVSPPDERSQPVPVPVPAMNALRLCVLALSLVAAALAHPQNSPYQHQQATLAAVCELKAATGSTVSGQVQLLQSSPGAPVRVSGLIHGLAPGEHGFHLHQDGDLGNDCKAAGPHFNPTKVRHASPNDASQHAGDFGNIVAGDQGVATVEFETLQVSLEPNAVTGALGRAFVVHALPDDLGRGNTEESTKTGSAGARVACCIVTQAYSH</sequence>
<feature type="non-terminal residue" evidence="11">
    <location>
        <position position="1"/>
    </location>
</feature>
<dbReference type="GO" id="GO:0005507">
    <property type="term" value="F:copper ion binding"/>
    <property type="evidence" value="ECO:0007669"/>
    <property type="project" value="InterPro"/>
</dbReference>
<organism evidence="11">
    <name type="scientific">Anthurium amnicola</name>
    <dbReference type="NCBI Taxonomy" id="1678845"/>
    <lineage>
        <taxon>Eukaryota</taxon>
        <taxon>Viridiplantae</taxon>
        <taxon>Streptophyta</taxon>
        <taxon>Embryophyta</taxon>
        <taxon>Tracheophyta</taxon>
        <taxon>Spermatophyta</taxon>
        <taxon>Magnoliopsida</taxon>
        <taxon>Liliopsida</taxon>
        <taxon>Araceae</taxon>
        <taxon>Pothoideae</taxon>
        <taxon>Potheae</taxon>
        <taxon>Anthurium</taxon>
    </lineage>
</organism>
<dbReference type="EC" id="1.15.1.1" evidence="5"/>
<name>A0A1D1ZKA2_9ARAE</name>
<dbReference type="PANTHER" id="PTHR10003">
    <property type="entry name" value="SUPEROXIDE DISMUTASE CU-ZN -RELATED"/>
    <property type="match status" value="1"/>
</dbReference>
<keyword evidence="6" id="KW-0049">Antioxidant</keyword>
<protein>
    <recommendedName>
        <fullName evidence="5">superoxide dismutase</fullName>
        <ecNumber evidence="5">1.15.1.1</ecNumber>
    </recommendedName>
</protein>
<evidence type="ECO:0000256" key="8">
    <source>
        <dbReference type="ARBA" id="ARBA00049204"/>
    </source>
</evidence>
<comment type="cofactor">
    <cofactor evidence="2">
        <name>Zn(2+)</name>
        <dbReference type="ChEBI" id="CHEBI:29105"/>
    </cofactor>
</comment>
<proteinExistence type="inferred from homology"/>
<comment type="catalytic activity">
    <reaction evidence="8">
        <text>2 superoxide + 2 H(+) = H2O2 + O2</text>
        <dbReference type="Rhea" id="RHEA:20696"/>
        <dbReference type="ChEBI" id="CHEBI:15378"/>
        <dbReference type="ChEBI" id="CHEBI:15379"/>
        <dbReference type="ChEBI" id="CHEBI:16240"/>
        <dbReference type="ChEBI" id="CHEBI:18421"/>
        <dbReference type="EC" id="1.15.1.1"/>
    </reaction>
</comment>
<dbReference type="Pfam" id="PF00080">
    <property type="entry name" value="Sod_Cu"/>
    <property type="match status" value="1"/>
</dbReference>
<feature type="signal peptide" evidence="9">
    <location>
        <begin position="1"/>
        <end position="46"/>
    </location>
</feature>
<evidence type="ECO:0000256" key="9">
    <source>
        <dbReference type="SAM" id="SignalP"/>
    </source>
</evidence>
<dbReference type="GO" id="GO:0004784">
    <property type="term" value="F:superoxide dismutase activity"/>
    <property type="evidence" value="ECO:0007669"/>
    <property type="project" value="UniProtKB-EC"/>
</dbReference>
<keyword evidence="9" id="KW-0732">Signal</keyword>
<dbReference type="PRINTS" id="PR00068">
    <property type="entry name" value="CUZNDISMTASE"/>
</dbReference>
<gene>
    <name evidence="11" type="primary">Sod1_0</name>
    <name evidence="11" type="ORF">g.25360</name>
</gene>
<evidence type="ECO:0000256" key="4">
    <source>
        <dbReference type="ARBA" id="ARBA00010457"/>
    </source>
</evidence>
<dbReference type="PROSITE" id="PS00087">
    <property type="entry name" value="SOD_CU_ZN_1"/>
    <property type="match status" value="1"/>
</dbReference>
<dbReference type="InterPro" id="IPR001424">
    <property type="entry name" value="SOD_Cu_Zn_dom"/>
</dbReference>
<comment type="cofactor">
    <cofactor evidence="1">
        <name>Cu cation</name>
        <dbReference type="ChEBI" id="CHEBI:23378"/>
    </cofactor>
</comment>
<dbReference type="AlphaFoldDB" id="A0A1D1ZKA2"/>
<dbReference type="EMBL" id="GDJX01000649">
    <property type="protein sequence ID" value="JAT67287.1"/>
    <property type="molecule type" value="Transcribed_RNA"/>
</dbReference>
<evidence type="ECO:0000256" key="5">
    <source>
        <dbReference type="ARBA" id="ARBA00012682"/>
    </source>
</evidence>
<comment type="similarity">
    <text evidence="4">Belongs to the Cu-Zn superoxide dismutase family.</text>
</comment>
<evidence type="ECO:0000259" key="10">
    <source>
        <dbReference type="Pfam" id="PF00080"/>
    </source>
</evidence>